<dbReference type="InterPro" id="IPR050339">
    <property type="entry name" value="CC_SR_Kinase"/>
</dbReference>
<dbReference type="PROSITE" id="PS50011">
    <property type="entry name" value="PROTEIN_KINASE_DOM"/>
    <property type="match status" value="1"/>
</dbReference>
<evidence type="ECO:0000256" key="8">
    <source>
        <dbReference type="ARBA" id="ARBA00022842"/>
    </source>
</evidence>
<dbReference type="EC" id="2.7.11.1" evidence="1"/>
<evidence type="ECO:0000256" key="2">
    <source>
        <dbReference type="ARBA" id="ARBA00022527"/>
    </source>
</evidence>
<keyword evidence="6" id="KW-0418">Kinase</keyword>
<dbReference type="GO" id="GO:0110031">
    <property type="term" value="P:negative regulation of G2/MI transition of meiotic cell cycle"/>
    <property type="evidence" value="ECO:0007669"/>
    <property type="project" value="TreeGrafter"/>
</dbReference>
<keyword evidence="9" id="KW-0131">Cell cycle</keyword>
<evidence type="ECO:0000259" key="15">
    <source>
        <dbReference type="PROSITE" id="PS50011"/>
    </source>
</evidence>
<accession>A0A7M7K1Z9</accession>
<dbReference type="OrthoDB" id="5337378at2759"/>
<keyword evidence="17" id="KW-1185">Reference proteome</keyword>
<dbReference type="Gene3D" id="1.10.510.10">
    <property type="entry name" value="Transferase(Phosphotransferase) domain 1"/>
    <property type="match status" value="1"/>
</dbReference>
<dbReference type="PROSITE" id="PS00107">
    <property type="entry name" value="PROTEIN_KINASE_ATP"/>
    <property type="match status" value="1"/>
</dbReference>
<name>A0A7M7K1Z9_VARDE</name>
<reference evidence="16" key="1">
    <citation type="submission" date="2021-01" db="UniProtKB">
        <authorList>
            <consortium name="EnsemblMetazoa"/>
        </authorList>
    </citation>
    <scope>IDENTIFICATION</scope>
</reference>
<organism evidence="16 17">
    <name type="scientific">Varroa destructor</name>
    <name type="common">Honeybee mite</name>
    <dbReference type="NCBI Taxonomy" id="109461"/>
    <lineage>
        <taxon>Eukaryota</taxon>
        <taxon>Metazoa</taxon>
        <taxon>Ecdysozoa</taxon>
        <taxon>Arthropoda</taxon>
        <taxon>Chelicerata</taxon>
        <taxon>Arachnida</taxon>
        <taxon>Acari</taxon>
        <taxon>Parasitiformes</taxon>
        <taxon>Mesostigmata</taxon>
        <taxon>Gamasina</taxon>
        <taxon>Dermanyssoidea</taxon>
        <taxon>Varroidae</taxon>
        <taxon>Varroa</taxon>
    </lineage>
</organism>
<keyword evidence="2" id="KW-0723">Serine/threonine-protein kinase</keyword>
<evidence type="ECO:0000256" key="12">
    <source>
        <dbReference type="ARBA" id="ARBA00048679"/>
    </source>
</evidence>
<dbReference type="GeneID" id="111250078"/>
<feature type="binding site" evidence="13">
    <location>
        <position position="178"/>
    </location>
    <ligand>
        <name>ATP</name>
        <dbReference type="ChEBI" id="CHEBI:30616"/>
    </ligand>
</feature>
<dbReference type="InterPro" id="IPR000719">
    <property type="entry name" value="Prot_kinase_dom"/>
</dbReference>
<evidence type="ECO:0000256" key="11">
    <source>
        <dbReference type="ARBA" id="ARBA00047899"/>
    </source>
</evidence>
<dbReference type="PANTHER" id="PTHR11042:SF183">
    <property type="entry name" value="MEMBRANE-ASSOCIATED TYROSINE- AND THREONINE-SPECIFIC CDC2-INHIBITORY KINASE"/>
    <property type="match status" value="1"/>
</dbReference>
<evidence type="ECO:0000256" key="5">
    <source>
        <dbReference type="ARBA" id="ARBA00022741"/>
    </source>
</evidence>
<dbReference type="GO" id="GO:0046872">
    <property type="term" value="F:metal ion binding"/>
    <property type="evidence" value="ECO:0007669"/>
    <property type="project" value="UniProtKB-KW"/>
</dbReference>
<dbReference type="GO" id="GO:0005737">
    <property type="term" value="C:cytoplasm"/>
    <property type="evidence" value="ECO:0007669"/>
    <property type="project" value="TreeGrafter"/>
</dbReference>
<evidence type="ECO:0000256" key="6">
    <source>
        <dbReference type="ARBA" id="ARBA00022777"/>
    </source>
</evidence>
<dbReference type="Proteomes" id="UP000594260">
    <property type="component" value="Unplaced"/>
</dbReference>
<dbReference type="PROSITE" id="PS00108">
    <property type="entry name" value="PROTEIN_KINASE_ST"/>
    <property type="match status" value="1"/>
</dbReference>
<feature type="compositionally biased region" description="Basic and acidic residues" evidence="14">
    <location>
        <begin position="511"/>
        <end position="526"/>
    </location>
</feature>
<dbReference type="OMA" id="KSAMMEQ"/>
<comment type="catalytic activity">
    <reaction evidence="12">
        <text>L-seryl-[protein] + ATP = O-phospho-L-seryl-[protein] + ADP + H(+)</text>
        <dbReference type="Rhea" id="RHEA:17989"/>
        <dbReference type="Rhea" id="RHEA-COMP:9863"/>
        <dbReference type="Rhea" id="RHEA-COMP:11604"/>
        <dbReference type="ChEBI" id="CHEBI:15378"/>
        <dbReference type="ChEBI" id="CHEBI:29999"/>
        <dbReference type="ChEBI" id="CHEBI:30616"/>
        <dbReference type="ChEBI" id="CHEBI:83421"/>
        <dbReference type="ChEBI" id="CHEBI:456216"/>
        <dbReference type="EC" id="2.7.11.1"/>
    </reaction>
</comment>
<dbReference type="GO" id="GO:0005634">
    <property type="term" value="C:nucleus"/>
    <property type="evidence" value="ECO:0007669"/>
    <property type="project" value="TreeGrafter"/>
</dbReference>
<dbReference type="InterPro" id="IPR008271">
    <property type="entry name" value="Ser/Thr_kinase_AS"/>
</dbReference>
<sequence>MTTTSFCAKGQSFQAMLKDNAGSEIRSTKYKHTVTQAGSHRLIRAHFADRQTYLSHFASVMTRTACRLFELLKMRGTSPQRLPYLLGGAGTPPFGMQRGSLSRVPDKRENRLEALERVTFSGESRRVESPYYNPDAAGKAREPFFPSVFHQICKLGQGSFGEVYKVRSREDGHLYAVKRIGQEFTNEHVRRTVTREVQIMERIPPHPNIVGLKYAWQENRVLYIQTELCAMDLMTHLKHLTDGDPNDYPDPRPTAPEKVPESLCWAVLVDLLQAAEYLHKLRLIHLDIKPDNTFLGLRDGCFKLGDFGVAKDADEPGLMDDEGDGRYLAPEALNGVITELADVFAIGCTVAQMALGLIRPKHRNYGDNWLELKTEPNSWTANESLARDIRIYCLLGNHIFTVKSQDLWGVLKLMLAEDRVRPSAAALLESPIVHQHRQARQQQLARDRVISRVRGIVSNVVQMLSSFLPVDVVSKVRAVLPRQQQEHAQPQQQAPSRRSLFPPAPVTPRASIRDPRSARRSSDPLRNKGFGVRETPDSDDESSAAPINLSGAFADEA</sequence>
<evidence type="ECO:0000256" key="9">
    <source>
        <dbReference type="ARBA" id="ARBA00023306"/>
    </source>
</evidence>
<evidence type="ECO:0000256" key="13">
    <source>
        <dbReference type="PROSITE-ProRule" id="PRU10141"/>
    </source>
</evidence>
<dbReference type="RefSeq" id="XP_022660463.1">
    <property type="nucleotide sequence ID" value="XM_022804728.1"/>
</dbReference>
<comment type="similarity">
    <text evidence="10">Belongs to the protein kinase superfamily. Ser/Thr protein kinase family. GCN2 subfamily.</text>
</comment>
<dbReference type="Pfam" id="PF00069">
    <property type="entry name" value="Pkinase"/>
    <property type="match status" value="1"/>
</dbReference>
<dbReference type="KEGG" id="vde:111250078"/>
<evidence type="ECO:0000256" key="10">
    <source>
        <dbReference type="ARBA" id="ARBA00037982"/>
    </source>
</evidence>
<proteinExistence type="inferred from homology"/>
<dbReference type="PANTHER" id="PTHR11042">
    <property type="entry name" value="EUKARYOTIC TRANSLATION INITIATION FACTOR 2-ALPHA KINASE EIF2-ALPHA KINASE -RELATED"/>
    <property type="match status" value="1"/>
</dbReference>
<keyword evidence="3" id="KW-0808">Transferase</keyword>
<evidence type="ECO:0000313" key="17">
    <source>
        <dbReference type="Proteomes" id="UP000594260"/>
    </source>
</evidence>
<dbReference type="InParanoid" id="A0A7M7K1Z9"/>
<dbReference type="EnsemblMetazoa" id="XM_022804728">
    <property type="protein sequence ID" value="XP_022660463"/>
    <property type="gene ID" value="LOC111250078"/>
</dbReference>
<keyword evidence="7 13" id="KW-0067">ATP-binding</keyword>
<evidence type="ECO:0000256" key="14">
    <source>
        <dbReference type="SAM" id="MobiDB-lite"/>
    </source>
</evidence>
<dbReference type="GO" id="GO:0005524">
    <property type="term" value="F:ATP binding"/>
    <property type="evidence" value="ECO:0007669"/>
    <property type="project" value="UniProtKB-UniRule"/>
</dbReference>
<dbReference type="AlphaFoldDB" id="A0A7M7K1Z9"/>
<feature type="domain" description="Protein kinase" evidence="15">
    <location>
        <begin position="149"/>
        <end position="433"/>
    </location>
</feature>
<protein>
    <recommendedName>
        <fullName evidence="1">non-specific serine/threonine protein kinase</fullName>
        <ecNumber evidence="1">2.7.11.1</ecNumber>
    </recommendedName>
</protein>
<dbReference type="InterPro" id="IPR017441">
    <property type="entry name" value="Protein_kinase_ATP_BS"/>
</dbReference>
<evidence type="ECO:0000256" key="7">
    <source>
        <dbReference type="ARBA" id="ARBA00022840"/>
    </source>
</evidence>
<evidence type="ECO:0000256" key="3">
    <source>
        <dbReference type="ARBA" id="ARBA00022679"/>
    </source>
</evidence>
<keyword evidence="4" id="KW-0479">Metal-binding</keyword>
<dbReference type="SMART" id="SM00220">
    <property type="entry name" value="S_TKc"/>
    <property type="match status" value="1"/>
</dbReference>
<dbReference type="Gene3D" id="3.30.200.20">
    <property type="entry name" value="Phosphorylase Kinase, domain 1"/>
    <property type="match status" value="1"/>
</dbReference>
<evidence type="ECO:0000313" key="16">
    <source>
        <dbReference type="EnsemblMetazoa" id="XP_022660463"/>
    </source>
</evidence>
<dbReference type="SUPFAM" id="SSF56112">
    <property type="entry name" value="Protein kinase-like (PK-like)"/>
    <property type="match status" value="1"/>
</dbReference>
<feature type="compositionally biased region" description="Low complexity" evidence="14">
    <location>
        <begin position="486"/>
        <end position="495"/>
    </location>
</feature>
<dbReference type="GO" id="GO:0051321">
    <property type="term" value="P:meiotic cell cycle"/>
    <property type="evidence" value="ECO:0007669"/>
    <property type="project" value="TreeGrafter"/>
</dbReference>
<dbReference type="GO" id="GO:0004674">
    <property type="term" value="F:protein serine/threonine kinase activity"/>
    <property type="evidence" value="ECO:0007669"/>
    <property type="project" value="UniProtKB-KW"/>
</dbReference>
<evidence type="ECO:0000256" key="4">
    <source>
        <dbReference type="ARBA" id="ARBA00022723"/>
    </source>
</evidence>
<feature type="region of interest" description="Disordered" evidence="14">
    <location>
        <begin position="483"/>
        <end position="557"/>
    </location>
</feature>
<keyword evidence="5 13" id="KW-0547">Nucleotide-binding</keyword>
<comment type="catalytic activity">
    <reaction evidence="11">
        <text>L-threonyl-[protein] + ATP = O-phospho-L-threonyl-[protein] + ADP + H(+)</text>
        <dbReference type="Rhea" id="RHEA:46608"/>
        <dbReference type="Rhea" id="RHEA-COMP:11060"/>
        <dbReference type="Rhea" id="RHEA-COMP:11605"/>
        <dbReference type="ChEBI" id="CHEBI:15378"/>
        <dbReference type="ChEBI" id="CHEBI:30013"/>
        <dbReference type="ChEBI" id="CHEBI:30616"/>
        <dbReference type="ChEBI" id="CHEBI:61977"/>
        <dbReference type="ChEBI" id="CHEBI:456216"/>
        <dbReference type="EC" id="2.7.11.1"/>
    </reaction>
</comment>
<dbReference type="FunCoup" id="A0A7M7K1Z9">
    <property type="interactions" value="283"/>
</dbReference>
<dbReference type="InterPro" id="IPR011009">
    <property type="entry name" value="Kinase-like_dom_sf"/>
</dbReference>
<evidence type="ECO:0000256" key="1">
    <source>
        <dbReference type="ARBA" id="ARBA00012513"/>
    </source>
</evidence>
<keyword evidence="8" id="KW-0460">Magnesium</keyword>